<keyword evidence="2" id="KW-1185">Reference proteome</keyword>
<feature type="non-terminal residue" evidence="1">
    <location>
        <position position="1"/>
    </location>
</feature>
<proteinExistence type="predicted"/>
<name>A0A9N9E825_9GLOM</name>
<dbReference type="AlphaFoldDB" id="A0A9N9E825"/>
<dbReference type="EMBL" id="CAJVPZ010015468">
    <property type="protein sequence ID" value="CAG8666237.1"/>
    <property type="molecule type" value="Genomic_DNA"/>
</dbReference>
<dbReference type="Proteomes" id="UP000789396">
    <property type="component" value="Unassembled WGS sequence"/>
</dbReference>
<reference evidence="1" key="1">
    <citation type="submission" date="2021-06" db="EMBL/GenBank/DDBJ databases">
        <authorList>
            <person name="Kallberg Y."/>
            <person name="Tangrot J."/>
            <person name="Rosling A."/>
        </authorList>
    </citation>
    <scope>NUCLEOTIDE SEQUENCE</scope>
    <source>
        <strain evidence="1">IN212</strain>
    </source>
</reference>
<evidence type="ECO:0000313" key="2">
    <source>
        <dbReference type="Proteomes" id="UP000789396"/>
    </source>
</evidence>
<protein>
    <submittedName>
        <fullName evidence="1">4216_t:CDS:1</fullName>
    </submittedName>
</protein>
<sequence>EPENEESVNQEFEISTSTLAVDDILDCHPIEHMNSKTGLQYLFSCNLSSPLFIQTLQSDIEHN</sequence>
<gene>
    <name evidence="1" type="ORF">RFULGI_LOCUS9044</name>
</gene>
<evidence type="ECO:0000313" key="1">
    <source>
        <dbReference type="EMBL" id="CAG8666237.1"/>
    </source>
</evidence>
<organism evidence="1 2">
    <name type="scientific">Racocetra fulgida</name>
    <dbReference type="NCBI Taxonomy" id="60492"/>
    <lineage>
        <taxon>Eukaryota</taxon>
        <taxon>Fungi</taxon>
        <taxon>Fungi incertae sedis</taxon>
        <taxon>Mucoromycota</taxon>
        <taxon>Glomeromycotina</taxon>
        <taxon>Glomeromycetes</taxon>
        <taxon>Diversisporales</taxon>
        <taxon>Gigasporaceae</taxon>
        <taxon>Racocetra</taxon>
    </lineage>
</organism>
<accession>A0A9N9E825</accession>
<comment type="caution">
    <text evidence="1">The sequence shown here is derived from an EMBL/GenBank/DDBJ whole genome shotgun (WGS) entry which is preliminary data.</text>
</comment>